<dbReference type="SUPFAM" id="SSF55931">
    <property type="entry name" value="Glutamine synthetase/guanido kinase"/>
    <property type="match status" value="1"/>
</dbReference>
<dbReference type="Pfam" id="PF02934">
    <property type="entry name" value="GatB_N"/>
    <property type="match status" value="1"/>
</dbReference>
<dbReference type="SMART" id="SM00845">
    <property type="entry name" value="GatB_Yqey"/>
    <property type="match status" value="1"/>
</dbReference>
<keyword evidence="2 7" id="KW-0436">Ligase</keyword>
<dbReference type="NCBIfam" id="NF004012">
    <property type="entry name" value="PRK05477.1-2"/>
    <property type="match status" value="1"/>
</dbReference>
<proteinExistence type="inferred from homology"/>
<dbReference type="SUPFAM" id="SSF89095">
    <property type="entry name" value="GatB/YqeY motif"/>
    <property type="match status" value="1"/>
</dbReference>
<evidence type="ECO:0000256" key="6">
    <source>
        <dbReference type="ARBA" id="ARBA00047913"/>
    </source>
</evidence>
<evidence type="ECO:0000313" key="9">
    <source>
        <dbReference type="EMBL" id="CAL7936274.1"/>
    </source>
</evidence>
<sequence>MPDSKLPVLSTDAYAFVKRYHRNIYKECRKHFISTDLKQWKPTVGLEIHAQISTKSKLFSGASTNFNSPINSCVSLFDCAIPGTMPILNKKCVEAGVLTALALSCKVNAVSLFERKHYFYSDLPAGFQITQQKKPLAVNGEIKFVVFRPGVCKQPYTMSSKIKQIQLEQDSGRSLYNEDLGRSLVDLNRAGIPLMELVFEPDLTNGEEAAALVKELCFTLRLLGTCSCKMEEGALRVDANVSISKPGAPLGTRTELKNIGSISAVNHAIEHEINRQISILEAGGQVLNETRAWSPVDKKTVIMREKEERHDYRFMPEPNLPPLQLHINENTENKYNLIDVRSLKEQLPELPAQIRQTLQDHGLTPFAFVAITSNVELFLLYHDILSNGKHREPQLVAKLFISEVLPFLKDHNLKLSFCVSNQKYIEESIDLVQAEVINQSTLKKVLNKLLSEPSKMPKQIVEENNWFTLSNEKQLEMICLKVLEKNPKLVRKYKRGNTKTFKKFLHEVVLFTGGLADMRKVSKIMIRLLG</sequence>
<keyword evidence="4 7" id="KW-0067">ATP-binding</keyword>
<keyword evidence="5 7" id="KW-0648">Protein biosynthesis</keyword>
<comment type="subcellular location">
    <subcellularLocation>
        <location evidence="7">Mitochondrion</location>
    </subcellularLocation>
</comment>
<dbReference type="EC" id="6.3.5.-" evidence="7"/>
<organism evidence="9 10">
    <name type="scientific">Xylocopa violacea</name>
    <name type="common">Violet carpenter bee</name>
    <name type="synonym">Apis violacea</name>
    <dbReference type="NCBI Taxonomy" id="135666"/>
    <lineage>
        <taxon>Eukaryota</taxon>
        <taxon>Metazoa</taxon>
        <taxon>Ecdysozoa</taxon>
        <taxon>Arthropoda</taxon>
        <taxon>Hexapoda</taxon>
        <taxon>Insecta</taxon>
        <taxon>Pterygota</taxon>
        <taxon>Neoptera</taxon>
        <taxon>Endopterygota</taxon>
        <taxon>Hymenoptera</taxon>
        <taxon>Apocrita</taxon>
        <taxon>Aculeata</taxon>
        <taxon>Apoidea</taxon>
        <taxon>Anthophila</taxon>
        <taxon>Apidae</taxon>
        <taxon>Xylocopa</taxon>
        <taxon>Xylocopa</taxon>
    </lineage>
</organism>
<keyword evidence="10" id="KW-1185">Reference proteome</keyword>
<accession>A0ABP1N5N0</accession>
<protein>
    <recommendedName>
        <fullName evidence="7">Glutamyl-tRNA(Gln) amidotransferase subunit B, mitochondrial</fullName>
        <shortName evidence="7">Glu-AdT subunit B</shortName>
        <ecNumber evidence="7">6.3.5.-</ecNumber>
    </recommendedName>
</protein>
<dbReference type="InterPro" id="IPR003789">
    <property type="entry name" value="Asn/Gln_tRNA_amidoTrase-B-like"/>
</dbReference>
<name>A0ABP1N5N0_XYLVO</name>
<comment type="caution">
    <text evidence="9">The sequence shown here is derived from an EMBL/GenBank/DDBJ whole genome shotgun (WGS) entry which is preliminary data.</text>
</comment>
<dbReference type="PANTHER" id="PTHR11659">
    <property type="entry name" value="GLUTAMYL-TRNA GLN AMIDOTRANSFERASE SUBUNIT B MITOCHONDRIAL AND PROKARYOTIC PET112-RELATED"/>
    <property type="match status" value="1"/>
</dbReference>
<keyword evidence="3 7" id="KW-0547">Nucleotide-binding</keyword>
<dbReference type="NCBIfam" id="TIGR00133">
    <property type="entry name" value="gatB"/>
    <property type="match status" value="1"/>
</dbReference>
<dbReference type="InterPro" id="IPR014746">
    <property type="entry name" value="Gln_synth/guanido_kin_cat_dom"/>
</dbReference>
<dbReference type="EMBL" id="CAXAJV020001287">
    <property type="protein sequence ID" value="CAL7936274.1"/>
    <property type="molecule type" value="Genomic_DNA"/>
</dbReference>
<dbReference type="PANTHER" id="PTHR11659:SF0">
    <property type="entry name" value="GLUTAMYL-TRNA(GLN) AMIDOTRANSFERASE SUBUNIT B, MITOCHONDRIAL"/>
    <property type="match status" value="1"/>
</dbReference>
<evidence type="ECO:0000256" key="5">
    <source>
        <dbReference type="ARBA" id="ARBA00022917"/>
    </source>
</evidence>
<comment type="function">
    <text evidence="7">Allows the formation of correctly charged Gln-tRNA(Gln) through the transamidation of misacylated Glu-tRNA(Gln) in the mitochondria. The reaction takes place in the presence of glutamine and ATP through an activated gamma-phospho-Glu-tRNA(Gln).</text>
</comment>
<dbReference type="InterPro" id="IPR006075">
    <property type="entry name" value="Asn/Gln-tRNA_Trfase_suB/E_cat"/>
</dbReference>
<dbReference type="Pfam" id="PF02637">
    <property type="entry name" value="GatB_Yqey"/>
    <property type="match status" value="1"/>
</dbReference>
<evidence type="ECO:0000256" key="1">
    <source>
        <dbReference type="ARBA" id="ARBA00005306"/>
    </source>
</evidence>
<dbReference type="InterPro" id="IPR018027">
    <property type="entry name" value="Asn/Gln_amidotransferase"/>
</dbReference>
<evidence type="ECO:0000256" key="3">
    <source>
        <dbReference type="ARBA" id="ARBA00022741"/>
    </source>
</evidence>
<comment type="subunit">
    <text evidence="7">Subunit of the heterotrimeric GatCAB amidotransferase (AdT) complex, composed of A, B and C subunits.</text>
</comment>
<dbReference type="Proteomes" id="UP001642520">
    <property type="component" value="Unassembled WGS sequence"/>
</dbReference>
<feature type="domain" description="Asn/Gln amidotransferase" evidence="8">
    <location>
        <begin position="379"/>
        <end position="529"/>
    </location>
</feature>
<dbReference type="InterPro" id="IPR017959">
    <property type="entry name" value="Asn/Gln-tRNA_amidoTrfase_suB/E"/>
</dbReference>
<evidence type="ECO:0000259" key="8">
    <source>
        <dbReference type="SMART" id="SM00845"/>
    </source>
</evidence>
<gene>
    <name evidence="9" type="ORF">XYLVIOL_LOCUS2073</name>
</gene>
<comment type="similarity">
    <text evidence="1 7">Belongs to the GatB/GatE family. GatB subfamily.</text>
</comment>
<comment type="catalytic activity">
    <reaction evidence="6 7">
        <text>L-glutamyl-tRNA(Gln) + L-glutamine + ATP + H2O = L-glutaminyl-tRNA(Gln) + L-glutamate + ADP + phosphate + H(+)</text>
        <dbReference type="Rhea" id="RHEA:17521"/>
        <dbReference type="Rhea" id="RHEA-COMP:9681"/>
        <dbReference type="Rhea" id="RHEA-COMP:9684"/>
        <dbReference type="ChEBI" id="CHEBI:15377"/>
        <dbReference type="ChEBI" id="CHEBI:15378"/>
        <dbReference type="ChEBI" id="CHEBI:29985"/>
        <dbReference type="ChEBI" id="CHEBI:30616"/>
        <dbReference type="ChEBI" id="CHEBI:43474"/>
        <dbReference type="ChEBI" id="CHEBI:58359"/>
        <dbReference type="ChEBI" id="CHEBI:78520"/>
        <dbReference type="ChEBI" id="CHEBI:78521"/>
        <dbReference type="ChEBI" id="CHEBI:456216"/>
    </reaction>
</comment>
<keyword evidence="7" id="KW-0496">Mitochondrion</keyword>
<evidence type="ECO:0000313" key="10">
    <source>
        <dbReference type="Proteomes" id="UP001642520"/>
    </source>
</evidence>
<evidence type="ECO:0000256" key="7">
    <source>
        <dbReference type="HAMAP-Rule" id="MF_03147"/>
    </source>
</evidence>
<evidence type="ECO:0000256" key="2">
    <source>
        <dbReference type="ARBA" id="ARBA00022598"/>
    </source>
</evidence>
<dbReference type="InterPro" id="IPR023168">
    <property type="entry name" value="GatB_Yqey_C_2"/>
</dbReference>
<evidence type="ECO:0000256" key="4">
    <source>
        <dbReference type="ARBA" id="ARBA00022840"/>
    </source>
</evidence>
<dbReference type="HAMAP" id="MF_00121">
    <property type="entry name" value="GatB"/>
    <property type="match status" value="1"/>
</dbReference>
<dbReference type="InterPro" id="IPR004413">
    <property type="entry name" value="GatB"/>
</dbReference>
<reference evidence="9 10" key="1">
    <citation type="submission" date="2024-08" db="EMBL/GenBank/DDBJ databases">
        <authorList>
            <person name="Will J Nash"/>
            <person name="Angela Man"/>
            <person name="Seanna McTaggart"/>
            <person name="Kendall Baker"/>
            <person name="Tom Barker"/>
            <person name="Leah Catchpole"/>
            <person name="Alex Durrant"/>
            <person name="Karim Gharbi"/>
            <person name="Naomi Irish"/>
            <person name="Gemy Kaithakottil"/>
            <person name="Debby Ku"/>
            <person name="Aaliyah Providence"/>
            <person name="Felix Shaw"/>
            <person name="David Swarbreck"/>
            <person name="Chris Watkins"/>
            <person name="Ann M. McCartney"/>
            <person name="Giulio Formenti"/>
            <person name="Alice Mouton"/>
            <person name="Noel Vella"/>
            <person name="Bjorn M von Reumont"/>
            <person name="Adriana Vella"/>
            <person name="Wilfried Haerty"/>
        </authorList>
    </citation>
    <scope>NUCLEOTIDE SEQUENCE [LARGE SCALE GENOMIC DNA]</scope>
</reference>
<dbReference type="Gene3D" id="1.10.10.410">
    <property type="match status" value="1"/>
</dbReference>